<accession>A0A5R8Y3J6</accession>
<dbReference type="OrthoDB" id="5372242at2"/>
<dbReference type="RefSeq" id="WP_138151027.1">
    <property type="nucleotide sequence ID" value="NZ_CBDDKQ010000002.1"/>
</dbReference>
<dbReference type="GO" id="GO:0005524">
    <property type="term" value="F:ATP binding"/>
    <property type="evidence" value="ECO:0007669"/>
    <property type="project" value="UniProtKB-KW"/>
</dbReference>
<evidence type="ECO:0000313" key="1">
    <source>
        <dbReference type="EMBL" id="TLP40707.1"/>
    </source>
</evidence>
<name>A0A5R8Y3J6_9BACT</name>
<organism evidence="1 2">
    <name type="scientific">Arcobacter arenosus</name>
    <dbReference type="NCBI Taxonomy" id="2576037"/>
    <lineage>
        <taxon>Bacteria</taxon>
        <taxon>Pseudomonadati</taxon>
        <taxon>Campylobacterota</taxon>
        <taxon>Epsilonproteobacteria</taxon>
        <taxon>Campylobacterales</taxon>
        <taxon>Arcobacteraceae</taxon>
        <taxon>Arcobacter</taxon>
    </lineage>
</organism>
<sequence length="355" mass="42749">MTSLEFCHELEFSKINFIERKIRITHPKTILSGPPKSGKSFLIFDYLSNFDSKEYIYIDFNDTRNTYQEIEENLEEFVIRNNIKVIVLENFDFQFKIPYCDSVIITTKQARKEKGFKNLFLNPLDFEEYLLHDKKNQNITHLFNNFLRYGNLPETLQTPDYKIYESLQNLIKLINKDETCEEILKILVFNMDEKKSLNQIFLTLKEKIKISKDKFYEECKRLENEKIIYFLPKFMQEKAVKKIYTYNCALFSSITHKKKFKNELTNLIFLELLNRYKKLYYLDYIDFYIPDENIAIVSIPFFNSTIMQSQLKRIKKVANEHEIKELYVITVSNNEHFFIQNLEVTVLPFYEWALS</sequence>
<evidence type="ECO:0000313" key="2">
    <source>
        <dbReference type="Proteomes" id="UP000308901"/>
    </source>
</evidence>
<protein>
    <submittedName>
        <fullName evidence="1">ATP-binding protein</fullName>
    </submittedName>
</protein>
<keyword evidence="2" id="KW-1185">Reference proteome</keyword>
<keyword evidence="1" id="KW-0547">Nucleotide-binding</keyword>
<dbReference type="EMBL" id="VANU01000001">
    <property type="protein sequence ID" value="TLP40707.1"/>
    <property type="molecule type" value="Genomic_DNA"/>
</dbReference>
<comment type="caution">
    <text evidence="1">The sequence shown here is derived from an EMBL/GenBank/DDBJ whole genome shotgun (WGS) entry which is preliminary data.</text>
</comment>
<keyword evidence="1" id="KW-0067">ATP-binding</keyword>
<dbReference type="AlphaFoldDB" id="A0A5R8Y3J6"/>
<dbReference type="Proteomes" id="UP000308901">
    <property type="component" value="Unassembled WGS sequence"/>
</dbReference>
<reference evidence="1 2" key="1">
    <citation type="submission" date="2019-05" db="EMBL/GenBank/DDBJ databases">
        <title>Arcobacter sp. nov., isolated from sea sediment.</title>
        <authorList>
            <person name="Kim W."/>
        </authorList>
    </citation>
    <scope>NUCLEOTIDE SEQUENCE [LARGE SCALE GENOMIC DNA]</scope>
    <source>
        <strain evidence="1 2">CAU 1517</strain>
    </source>
</reference>
<gene>
    <name evidence="1" type="ORF">FDK22_01455</name>
</gene>
<proteinExistence type="predicted"/>